<feature type="transmembrane region" description="Helical" evidence="2">
    <location>
        <begin position="374"/>
        <end position="395"/>
    </location>
</feature>
<dbReference type="EMBL" id="JAKWBI020000096">
    <property type="protein sequence ID" value="KAJ2902919.1"/>
    <property type="molecule type" value="Genomic_DNA"/>
</dbReference>
<proteinExistence type="predicted"/>
<organism evidence="4 5">
    <name type="scientific">Zalerion maritima</name>
    <dbReference type="NCBI Taxonomy" id="339359"/>
    <lineage>
        <taxon>Eukaryota</taxon>
        <taxon>Fungi</taxon>
        <taxon>Dikarya</taxon>
        <taxon>Ascomycota</taxon>
        <taxon>Pezizomycotina</taxon>
        <taxon>Sordariomycetes</taxon>
        <taxon>Lulworthiomycetidae</taxon>
        <taxon>Lulworthiales</taxon>
        <taxon>Lulworthiaceae</taxon>
        <taxon>Zalerion</taxon>
    </lineage>
</organism>
<feature type="transmembrane region" description="Helical" evidence="2">
    <location>
        <begin position="204"/>
        <end position="223"/>
    </location>
</feature>
<dbReference type="PANTHER" id="PTHR23028:SF128">
    <property type="entry name" value="ACYLTRANSFERASE 3 DOMAIN-CONTAINING PROTEIN"/>
    <property type="match status" value="1"/>
</dbReference>
<reference evidence="4" key="1">
    <citation type="submission" date="2022-07" db="EMBL/GenBank/DDBJ databases">
        <title>Draft genome sequence of Zalerion maritima ATCC 34329, a (micro)plastics degrading marine fungus.</title>
        <authorList>
            <person name="Paco A."/>
            <person name="Goncalves M.F.M."/>
            <person name="Rocha-Santos T.A.P."/>
            <person name="Alves A."/>
        </authorList>
    </citation>
    <scope>NUCLEOTIDE SEQUENCE</scope>
    <source>
        <strain evidence="4">ATCC 34329</strain>
    </source>
</reference>
<dbReference type="PANTHER" id="PTHR23028">
    <property type="entry name" value="ACETYLTRANSFERASE"/>
    <property type="match status" value="1"/>
</dbReference>
<dbReference type="AlphaFoldDB" id="A0AAD5RT82"/>
<protein>
    <recommendedName>
        <fullName evidence="3">Acyltransferase 3 domain-containing protein</fullName>
    </recommendedName>
</protein>
<dbReference type="Proteomes" id="UP001201980">
    <property type="component" value="Unassembled WGS sequence"/>
</dbReference>
<feature type="transmembrane region" description="Helical" evidence="2">
    <location>
        <begin position="86"/>
        <end position="108"/>
    </location>
</feature>
<evidence type="ECO:0000256" key="1">
    <source>
        <dbReference type="SAM" id="MobiDB-lite"/>
    </source>
</evidence>
<sequence length="486" mass="54866">MPAAPGTKGVIQWIEDQNDFFVSFVFANASFFGVQQGLRGLVSVFVVVTHVSRAWDYSLFFPRDSSNATPRLLQLPILRVPPQGRIGVPLFAFLTGFVCAAKPLRLAYQQDQQHAAVMSMARSAFRRPIRLMLPAALATFCSFLMSIVGGYKAANRCDSQWVRFDAPGTEPFGTDLARFLRTLITTWTDANNPYDRHQWAMKRLLIGAFQVYGVLIVTMGMRFRYRIMVNVTLLAYWWLNRGPFTETFGAPLVLGTLVAELGQHQPTQSFIKSRQRLLTYFVAPVIIILGLYLGSYPQEHEDWALWSRHLEQTFVRKGAPEGQRGSFLVPEGTSSHRRFSSIGVMLVITGLFLAPRFQDALANKYLQKAGQYSFAVYLVHGTILRTIGVWIIYGISGEPWTKAGKNPDGSDQTQEWIQRRGPVHVFISIVVFIVLTYSAAYAWVRWVDSTCARITLWLEAKMFPGKDADSNASQEKQLPKPNQYPV</sequence>
<evidence type="ECO:0000256" key="2">
    <source>
        <dbReference type="SAM" id="Phobius"/>
    </source>
</evidence>
<evidence type="ECO:0000313" key="5">
    <source>
        <dbReference type="Proteomes" id="UP001201980"/>
    </source>
</evidence>
<keyword evidence="2" id="KW-1133">Transmembrane helix</keyword>
<evidence type="ECO:0000259" key="3">
    <source>
        <dbReference type="Pfam" id="PF01757"/>
    </source>
</evidence>
<dbReference type="GO" id="GO:0016747">
    <property type="term" value="F:acyltransferase activity, transferring groups other than amino-acyl groups"/>
    <property type="evidence" value="ECO:0007669"/>
    <property type="project" value="InterPro"/>
</dbReference>
<evidence type="ECO:0000313" key="4">
    <source>
        <dbReference type="EMBL" id="KAJ2902919.1"/>
    </source>
</evidence>
<dbReference type="InterPro" id="IPR002656">
    <property type="entry name" value="Acyl_transf_3_dom"/>
</dbReference>
<feature type="transmembrane region" description="Helical" evidence="2">
    <location>
        <begin position="129"/>
        <end position="151"/>
    </location>
</feature>
<dbReference type="Pfam" id="PF01757">
    <property type="entry name" value="Acyl_transf_3"/>
    <property type="match status" value="1"/>
</dbReference>
<feature type="transmembrane region" description="Helical" evidence="2">
    <location>
        <begin position="423"/>
        <end position="444"/>
    </location>
</feature>
<keyword evidence="5" id="KW-1185">Reference proteome</keyword>
<feature type="region of interest" description="Disordered" evidence="1">
    <location>
        <begin position="467"/>
        <end position="486"/>
    </location>
</feature>
<dbReference type="InterPro" id="IPR050879">
    <property type="entry name" value="Acyltransferase_3"/>
</dbReference>
<feature type="transmembrane region" description="Helical" evidence="2">
    <location>
        <begin position="277"/>
        <end position="296"/>
    </location>
</feature>
<comment type="caution">
    <text evidence="4">The sequence shown here is derived from an EMBL/GenBank/DDBJ whole genome shotgun (WGS) entry which is preliminary data.</text>
</comment>
<feature type="domain" description="Acyltransferase 3" evidence="3">
    <location>
        <begin position="37"/>
        <end position="437"/>
    </location>
</feature>
<feature type="transmembrane region" description="Helical" evidence="2">
    <location>
        <begin position="338"/>
        <end position="354"/>
    </location>
</feature>
<keyword evidence="2" id="KW-0472">Membrane</keyword>
<keyword evidence="2" id="KW-0812">Transmembrane</keyword>
<name>A0AAD5RT82_9PEZI</name>
<accession>A0AAD5RT82</accession>
<gene>
    <name evidence="4" type="ORF">MKZ38_010650</name>
</gene>